<evidence type="ECO:0000256" key="1">
    <source>
        <dbReference type="ARBA" id="ARBA00004906"/>
    </source>
</evidence>
<dbReference type="InterPro" id="IPR044631">
    <property type="entry name" value="ETO1-like"/>
</dbReference>
<dbReference type="InterPro" id="IPR011333">
    <property type="entry name" value="SKP1/BTB/POZ_sf"/>
</dbReference>
<reference evidence="4 5" key="1">
    <citation type="submission" date="2021-09" db="EMBL/GenBank/DDBJ databases">
        <title>Genomic insights and catalytic innovation underlie evolution of tropane alkaloids biosynthesis.</title>
        <authorList>
            <person name="Wang Y.-J."/>
            <person name="Tian T."/>
            <person name="Huang J.-P."/>
            <person name="Huang S.-X."/>
        </authorList>
    </citation>
    <scope>NUCLEOTIDE SEQUENCE [LARGE SCALE GENOMIC DNA]</scope>
    <source>
        <strain evidence="4">KIB-2018</strain>
        <tissue evidence="4">Leaf</tissue>
    </source>
</reference>
<evidence type="ECO:0000313" key="4">
    <source>
        <dbReference type="EMBL" id="KAJ8753799.1"/>
    </source>
</evidence>
<sequence>MQHNIFATMRSFNFADGCQGTQVYALNPNGPTSAFGSIGEKCLQHLQDFGANSVGIRLNRNGQTSPHQTVSNVVGIENLLPCGLPVTDLLEPQIEPCLRPVDFVETLADLYRRTENCPPSMKSEFYIEQCAVFRGLSDPKLFRRSLRSARQHAVDVHSKIVLASWLRYERREDELIGTSAMDCSGRNIQCPKACLVHGYDPDLVHDPCICSQSCSGEIDDVFSTKDEDCSTSDEDGDMSFCIGDDEIRCIRSRIASLSRPFKAMLYGGFTESRREKINFTQNAISAEGMRAAEIFSRTKHVGSFDVPVVLELLSLANKFCCDELKSACDAHLATLVNDIEVAVFLIEYGLEETAYLLVAACLQVFLRELPGSMYSSYVTKLFCSSEGRERLAQVGHASFLLYYFLSQVAMEEDMKSNSTVMLLERMADSATECWQKQIAYHQLGVVMLERKEFKDSNHWFEAAVQAGHVYSTVGVARSKYKRGHRYAAYKMMNSLMSNCKPVGWMYQERSLYCVGKEKMLDLNGATELDPTLSFPYKYRAVLLVEENQFEEAISELNKIIGFKVSPDCLELRAWISIALMDYEGALRDVRALLTLDPHYMLYQGKMQGDHLVELLRPLVQQWSKADCWMQLYDSWSSVDDIGSLAVIRHMLVNDPCKSLLWFRQSLLLLRLNCQKAAMRSLRLARNYAKSENERLVYEGWILYDTGHREEALAKAEESISVHRSFEAFFLKAYVLADSSLDPDSSMYVIQVLEEALRCPSDGLRKGQALNNLGSVYVDCDKLDLAADCYMNALNIKHTRAHQGLARVYHLKGQREPAYGEMTKLIEKARNNASAYEKRSEYCDTDMAKRDLSMATQLDPLRSYPYRYRAAALMDDHREVEAVEELSRAIAFKPDMQLLHLRAAFHDSMGDSVSTVRDCEAALCLDPAYDDTIDLYNKARELVNEQPN</sequence>
<feature type="domain" description="BTB" evidence="3">
    <location>
        <begin position="236"/>
        <end position="336"/>
    </location>
</feature>
<dbReference type="SUPFAM" id="SSF54695">
    <property type="entry name" value="POZ domain"/>
    <property type="match status" value="1"/>
</dbReference>
<dbReference type="Proteomes" id="UP001159364">
    <property type="component" value="Linkage Group LG09"/>
</dbReference>
<evidence type="ECO:0000313" key="5">
    <source>
        <dbReference type="Proteomes" id="UP001159364"/>
    </source>
</evidence>
<name>A0AAV8SP84_9ROSI</name>
<dbReference type="SMART" id="SM00028">
    <property type="entry name" value="TPR"/>
    <property type="match status" value="4"/>
</dbReference>
<dbReference type="SMART" id="SM00225">
    <property type="entry name" value="BTB"/>
    <property type="match status" value="1"/>
</dbReference>
<dbReference type="InterPro" id="IPR011990">
    <property type="entry name" value="TPR-like_helical_dom_sf"/>
</dbReference>
<dbReference type="PROSITE" id="PS50005">
    <property type="entry name" value="TPR"/>
    <property type="match status" value="1"/>
</dbReference>
<comment type="pathway">
    <text evidence="1">Protein modification; protein ubiquitination.</text>
</comment>
<organism evidence="4 5">
    <name type="scientific">Erythroxylum novogranatense</name>
    <dbReference type="NCBI Taxonomy" id="1862640"/>
    <lineage>
        <taxon>Eukaryota</taxon>
        <taxon>Viridiplantae</taxon>
        <taxon>Streptophyta</taxon>
        <taxon>Embryophyta</taxon>
        <taxon>Tracheophyta</taxon>
        <taxon>Spermatophyta</taxon>
        <taxon>Magnoliopsida</taxon>
        <taxon>eudicotyledons</taxon>
        <taxon>Gunneridae</taxon>
        <taxon>Pentapetalae</taxon>
        <taxon>rosids</taxon>
        <taxon>fabids</taxon>
        <taxon>Malpighiales</taxon>
        <taxon>Erythroxylaceae</taxon>
        <taxon>Erythroxylum</taxon>
    </lineage>
</organism>
<dbReference type="PANTHER" id="PTHR44203:SF8">
    <property type="entry name" value="ETHYLENE-OVERPRODUCTION PROTEIN 1"/>
    <property type="match status" value="1"/>
</dbReference>
<gene>
    <name evidence="4" type="ORF">K2173_000053</name>
</gene>
<dbReference type="Gene3D" id="3.30.710.10">
    <property type="entry name" value="Potassium Channel Kv1.1, Chain A"/>
    <property type="match status" value="1"/>
</dbReference>
<dbReference type="SUPFAM" id="SSF48452">
    <property type="entry name" value="TPR-like"/>
    <property type="match status" value="2"/>
</dbReference>
<proteinExistence type="predicted"/>
<accession>A0AAV8SP84</accession>
<comment type="caution">
    <text evidence="4">The sequence shown here is derived from an EMBL/GenBank/DDBJ whole genome shotgun (WGS) entry which is preliminary data.</text>
</comment>
<dbReference type="EMBL" id="JAIWQS010000009">
    <property type="protein sequence ID" value="KAJ8753799.1"/>
    <property type="molecule type" value="Genomic_DNA"/>
</dbReference>
<evidence type="ECO:0000259" key="3">
    <source>
        <dbReference type="SMART" id="SM00225"/>
    </source>
</evidence>
<keyword evidence="2" id="KW-0802">TPR repeat</keyword>
<evidence type="ECO:0000256" key="2">
    <source>
        <dbReference type="PROSITE-ProRule" id="PRU00339"/>
    </source>
</evidence>
<dbReference type="Gene3D" id="1.25.40.10">
    <property type="entry name" value="Tetratricopeptide repeat domain"/>
    <property type="match status" value="3"/>
</dbReference>
<dbReference type="PANTHER" id="PTHR44203">
    <property type="entry name" value="ETO1-RELATED"/>
    <property type="match status" value="1"/>
</dbReference>
<feature type="repeat" description="TPR" evidence="2">
    <location>
        <begin position="766"/>
        <end position="799"/>
    </location>
</feature>
<dbReference type="InterPro" id="IPR019734">
    <property type="entry name" value="TPR_rpt"/>
</dbReference>
<dbReference type="InterPro" id="IPR000210">
    <property type="entry name" value="BTB/POZ_dom"/>
</dbReference>
<protein>
    <recommendedName>
        <fullName evidence="3">BTB domain-containing protein</fullName>
    </recommendedName>
</protein>
<keyword evidence="5" id="KW-1185">Reference proteome</keyword>
<dbReference type="GO" id="GO:0010105">
    <property type="term" value="P:negative regulation of ethylene-activated signaling pathway"/>
    <property type="evidence" value="ECO:0007669"/>
    <property type="project" value="InterPro"/>
</dbReference>
<dbReference type="AlphaFoldDB" id="A0AAV8SP84"/>